<evidence type="ECO:0000313" key="2">
    <source>
        <dbReference type="Proteomes" id="UP000316238"/>
    </source>
</evidence>
<proteinExistence type="predicted"/>
<evidence type="ECO:0008006" key="3">
    <source>
        <dbReference type="Google" id="ProtNLM"/>
    </source>
</evidence>
<dbReference type="Proteomes" id="UP000316238">
    <property type="component" value="Unassembled WGS sequence"/>
</dbReference>
<dbReference type="AlphaFoldDB" id="A0A521G1T8"/>
<keyword evidence="2" id="KW-1185">Reference proteome</keyword>
<comment type="caution">
    <text evidence="1">The sequence shown here is derived from an EMBL/GenBank/DDBJ whole genome shotgun (WGS) entry which is preliminary data.</text>
</comment>
<name>A0A521G1T8_9BACT</name>
<sequence length="371" mass="43311">MESEIHIHPDAAKNINKRANEILSLVHEVQPVKCTENSSFKSERVICHDLDEHEYTVDYEERIDLKDAERKFIEFSFYIGGRKFCLDKDHYHLVAALSSQIISCFCNKISKKISIQLIYNWIKLNYATNYRNIIFDRYLEEEARRNIRDITCYIPIANLEIEESFFVGKHELRPLSEMVINEWAEKLSSKEKNDFSNDTASLIEDIRREWQGLAVVVCKYNSDEYHAHALAREEASKIISILAIFLREITIPNIKISLGRSEGNDFISRATSISLADNRLTIYKDFENRMTSVPYHRIDKKYINLLNDLCFEKISCLLAKEEKSLNKFQERTLASLFMYSKSAFTSEPTEKIVYTLTSLEIILLKNDSEPI</sequence>
<evidence type="ECO:0000313" key="1">
    <source>
        <dbReference type="EMBL" id="TAA74831.1"/>
    </source>
</evidence>
<accession>A0A521G1T8</accession>
<dbReference type="EMBL" id="NQJD01000016">
    <property type="protein sequence ID" value="TAA74831.1"/>
    <property type="molecule type" value="Genomic_DNA"/>
</dbReference>
<protein>
    <recommendedName>
        <fullName evidence="3">Apea-like HEPN domain-containing protein</fullName>
    </recommendedName>
</protein>
<reference evidence="1" key="1">
    <citation type="submission" date="2017-07" db="EMBL/GenBank/DDBJ databases">
        <title>The cable genome - Insights into the physiology and evolution of filamentous bacteria capable of sulfide oxidation via long distance electron transfer.</title>
        <authorList>
            <person name="Thorup C."/>
            <person name="Bjerg J.T."/>
            <person name="Schreiber L."/>
            <person name="Nielsen L.P."/>
            <person name="Kjeldsen K.U."/>
            <person name="Boesen T."/>
            <person name="Boggild A."/>
            <person name="Meysman F."/>
            <person name="Geelhoed J."/>
            <person name="Schramm A."/>
        </authorList>
    </citation>
    <scope>NUCLEOTIDE SEQUENCE [LARGE SCALE GENOMIC DNA]</scope>
    <source>
        <strain evidence="1">GS</strain>
    </source>
</reference>
<organism evidence="1 2">
    <name type="scientific">Candidatus Electronema aureum</name>
    <dbReference type="NCBI Taxonomy" id="2005002"/>
    <lineage>
        <taxon>Bacteria</taxon>
        <taxon>Pseudomonadati</taxon>
        <taxon>Thermodesulfobacteriota</taxon>
        <taxon>Desulfobulbia</taxon>
        <taxon>Desulfobulbales</taxon>
        <taxon>Desulfobulbaceae</taxon>
        <taxon>Candidatus Electronema</taxon>
    </lineage>
</organism>
<gene>
    <name evidence="1" type="ORF">CDV28_1167</name>
</gene>